<evidence type="ECO:0000313" key="4">
    <source>
        <dbReference type="Proteomes" id="UP001151699"/>
    </source>
</evidence>
<feature type="region of interest" description="Disordered" evidence="1">
    <location>
        <begin position="351"/>
        <end position="370"/>
    </location>
</feature>
<proteinExistence type="predicted"/>
<feature type="compositionally biased region" description="Polar residues" evidence="1">
    <location>
        <begin position="19"/>
        <end position="40"/>
    </location>
</feature>
<gene>
    <name evidence="3" type="primary">Kansl1</name>
    <name evidence="3" type="ORF">Bhyg_14735</name>
</gene>
<dbReference type="PANTHER" id="PTHR22443">
    <property type="entry name" value="NON-SPECIFIC LETHAL 1, ISOFORM M"/>
    <property type="match status" value="1"/>
</dbReference>
<feature type="region of interest" description="Disordered" evidence="1">
    <location>
        <begin position="16"/>
        <end position="40"/>
    </location>
</feature>
<dbReference type="AlphaFoldDB" id="A0A9Q0RXS3"/>
<evidence type="ECO:0000256" key="1">
    <source>
        <dbReference type="SAM" id="MobiDB-lite"/>
    </source>
</evidence>
<feature type="region of interest" description="Disordered" evidence="1">
    <location>
        <begin position="637"/>
        <end position="673"/>
    </location>
</feature>
<keyword evidence="4" id="KW-1185">Reference proteome</keyword>
<feature type="compositionally biased region" description="Polar residues" evidence="1">
    <location>
        <begin position="475"/>
        <end position="485"/>
    </location>
</feature>
<sequence>MFGEISLHFPWFKPKKHVTASSSGGESADETTTYNNPSQQPLQISKRAAWRYNRERAGIASRWTWLLAQISDLEYRIHQHTDLHHQIKRKKGAVTFEDVRQLDNLDSQCEPPPQQSLNGYRGILPGNNKPLDIESPSGGSNTEASYGSARTRAFQRSGFRKRKLLQTTNLHTISKKAARPSTIKCGCQWPLHPCALCTGRQDPTAPRDLPDMMSLPERVAALDFGYHPVISFPEDIPFSVYFESILRSAEFQHKAARTTSKSTLKSIMALQKSADRDEHRTKKPYNQKKYKYQKKYNLLASKLKKRAKKNKMNRGLSSVIGKDYKSLTAPSTPLSDGILQDSDFGPNGIMRSRNASPTHGSSHKTREFYSDRKNKNSYDIDNIVIHSVAASTRVEPLPYKEIPTPKWRVCDDDEPETKPETANQEEENEEEEDISSDVMIARHERAFLDERKKFSTFLKFPWSTRSRANRRIDSQIDSSGANTPDPTSPAPEAAVGVGDHDSVPSPAQPSNPSNPLTSQEDAATEGPQVTSQPPNGNIIDPNTLKPERRRTLSSKKSVEDQSHRSNSPEPREVIQPFEPLEFPLTETSYEEMLQKMPSDHQVVSGDSIAPHETTSQATYKRIVDDLRGDYDFKLSYISGPTSIGSDEETESVESGMIDEDPNDPEWFQPPSRL</sequence>
<dbReference type="InterPro" id="IPR026180">
    <property type="entry name" value="NSL1"/>
</dbReference>
<organism evidence="3 4">
    <name type="scientific">Pseudolycoriella hygida</name>
    <dbReference type="NCBI Taxonomy" id="35572"/>
    <lineage>
        <taxon>Eukaryota</taxon>
        <taxon>Metazoa</taxon>
        <taxon>Ecdysozoa</taxon>
        <taxon>Arthropoda</taxon>
        <taxon>Hexapoda</taxon>
        <taxon>Insecta</taxon>
        <taxon>Pterygota</taxon>
        <taxon>Neoptera</taxon>
        <taxon>Endopterygota</taxon>
        <taxon>Diptera</taxon>
        <taxon>Nematocera</taxon>
        <taxon>Sciaroidea</taxon>
        <taxon>Sciaridae</taxon>
        <taxon>Pseudolycoriella</taxon>
    </lineage>
</organism>
<evidence type="ECO:0000259" key="2">
    <source>
        <dbReference type="SMART" id="SM01300"/>
    </source>
</evidence>
<dbReference type="GO" id="GO:0044545">
    <property type="term" value="C:NSL complex"/>
    <property type="evidence" value="ECO:0007669"/>
    <property type="project" value="TreeGrafter"/>
</dbReference>
<dbReference type="GO" id="GO:0035035">
    <property type="term" value="F:histone acetyltransferase binding"/>
    <property type="evidence" value="ECO:0007669"/>
    <property type="project" value="TreeGrafter"/>
</dbReference>
<feature type="domain" description="PEHE" evidence="2">
    <location>
        <begin position="402"/>
        <end position="528"/>
    </location>
</feature>
<feature type="compositionally biased region" description="Acidic residues" evidence="1">
    <location>
        <begin position="645"/>
        <end position="663"/>
    </location>
</feature>
<feature type="compositionally biased region" description="Basic and acidic residues" evidence="1">
    <location>
        <begin position="545"/>
        <end position="563"/>
    </location>
</feature>
<protein>
    <submittedName>
        <fullName evidence="3">KAT8 regulatory NSL complex subunit 1</fullName>
    </submittedName>
</protein>
<dbReference type="Proteomes" id="UP001151699">
    <property type="component" value="Chromosome C"/>
</dbReference>
<reference evidence="3" key="1">
    <citation type="submission" date="2022-07" db="EMBL/GenBank/DDBJ databases">
        <authorList>
            <person name="Trinca V."/>
            <person name="Uliana J.V.C."/>
            <person name="Torres T.T."/>
            <person name="Ward R.J."/>
            <person name="Monesi N."/>
        </authorList>
    </citation>
    <scope>NUCLEOTIDE SEQUENCE</scope>
    <source>
        <strain evidence="3">HSMRA1968</strain>
        <tissue evidence="3">Whole embryos</tissue>
    </source>
</reference>
<dbReference type="InterPro" id="IPR029332">
    <property type="entry name" value="PEHE_dom"/>
</dbReference>
<name>A0A9Q0RXS3_9DIPT</name>
<dbReference type="PANTHER" id="PTHR22443:SF18">
    <property type="entry name" value="NON-SPECIFIC LETHAL 1, ISOFORM M"/>
    <property type="match status" value="1"/>
</dbReference>
<evidence type="ECO:0000313" key="3">
    <source>
        <dbReference type="EMBL" id="KAJ6636148.1"/>
    </source>
</evidence>
<feature type="compositionally biased region" description="Acidic residues" evidence="1">
    <location>
        <begin position="423"/>
        <end position="435"/>
    </location>
</feature>
<dbReference type="SMART" id="SM01300">
    <property type="entry name" value="PEHE"/>
    <property type="match status" value="1"/>
</dbReference>
<feature type="region of interest" description="Disordered" evidence="1">
    <location>
        <begin position="403"/>
        <end position="438"/>
    </location>
</feature>
<feature type="compositionally biased region" description="Low complexity" evidence="1">
    <location>
        <begin position="503"/>
        <end position="515"/>
    </location>
</feature>
<feature type="compositionally biased region" description="Polar residues" evidence="1">
    <location>
        <begin position="516"/>
        <end position="535"/>
    </location>
</feature>
<dbReference type="EMBL" id="WJQU01000004">
    <property type="protein sequence ID" value="KAJ6636148.1"/>
    <property type="molecule type" value="Genomic_DNA"/>
</dbReference>
<feature type="region of interest" description="Disordered" evidence="1">
    <location>
        <begin position="127"/>
        <end position="150"/>
    </location>
</feature>
<accession>A0A9Q0RXS3</accession>
<comment type="caution">
    <text evidence="3">The sequence shown here is derived from an EMBL/GenBank/DDBJ whole genome shotgun (WGS) entry which is preliminary data.</text>
</comment>
<feature type="region of interest" description="Disordered" evidence="1">
    <location>
        <begin position="471"/>
        <end position="617"/>
    </location>
</feature>
<dbReference type="OrthoDB" id="6022640at2759"/>